<dbReference type="GO" id="GO:0005737">
    <property type="term" value="C:cytoplasm"/>
    <property type="evidence" value="ECO:0007669"/>
    <property type="project" value="TreeGrafter"/>
</dbReference>
<evidence type="ECO:0000256" key="4">
    <source>
        <dbReference type="PIRSR" id="PIRSR617453-50"/>
    </source>
</evidence>
<keyword evidence="2 3" id="KW-0450">Lipoyl</keyword>
<dbReference type="EMBL" id="VTPS01000005">
    <property type="protein sequence ID" value="TZE82520.1"/>
    <property type="molecule type" value="Genomic_DNA"/>
</dbReference>
<comment type="subunit">
    <text evidence="3">The glycine cleavage system is composed of four proteins: P, T, L and H.</text>
</comment>
<comment type="cofactor">
    <cofactor evidence="3">
        <name>(R)-lipoate</name>
        <dbReference type="ChEBI" id="CHEBI:83088"/>
    </cofactor>
    <text evidence="3">Binds 1 lipoyl cofactor covalently.</text>
</comment>
<dbReference type="GO" id="GO:0019464">
    <property type="term" value="P:glycine decarboxylation via glycine cleavage system"/>
    <property type="evidence" value="ECO:0007669"/>
    <property type="project" value="UniProtKB-UniRule"/>
</dbReference>
<dbReference type="RefSeq" id="WP_149544759.1">
    <property type="nucleotide sequence ID" value="NZ_VTPS01000005.1"/>
</dbReference>
<dbReference type="Gene3D" id="2.40.50.100">
    <property type="match status" value="1"/>
</dbReference>
<accession>A0A5D8QCZ8</accession>
<evidence type="ECO:0000313" key="7">
    <source>
        <dbReference type="Proteomes" id="UP000322976"/>
    </source>
</evidence>
<evidence type="ECO:0000259" key="5">
    <source>
        <dbReference type="PROSITE" id="PS50968"/>
    </source>
</evidence>
<dbReference type="GO" id="GO:0009249">
    <property type="term" value="P:protein lipoylation"/>
    <property type="evidence" value="ECO:0007669"/>
    <property type="project" value="TreeGrafter"/>
</dbReference>
<keyword evidence="7" id="KW-1185">Reference proteome</keyword>
<feature type="domain" description="Lipoyl-binding" evidence="5">
    <location>
        <begin position="27"/>
        <end position="109"/>
    </location>
</feature>
<evidence type="ECO:0000256" key="1">
    <source>
        <dbReference type="ARBA" id="ARBA00009249"/>
    </source>
</evidence>
<dbReference type="InterPro" id="IPR011053">
    <property type="entry name" value="Single_hybrid_motif"/>
</dbReference>
<gene>
    <name evidence="3 6" type="primary">gcvH</name>
    <name evidence="6" type="ORF">FWJ32_04370</name>
</gene>
<dbReference type="PROSITE" id="PS00189">
    <property type="entry name" value="LIPOYL"/>
    <property type="match status" value="1"/>
</dbReference>
<dbReference type="InterPro" id="IPR033753">
    <property type="entry name" value="GCV_H/Fam206"/>
</dbReference>
<reference evidence="6 7" key="1">
    <citation type="submission" date="2019-08" db="EMBL/GenBank/DDBJ databases">
        <title>Calorimonas adulescens gen. nov., sp. nov., an anaerobic thermophilic bacterium from Sakhalin hot spring.</title>
        <authorList>
            <person name="Khomyakova M.A."/>
            <person name="Merkel A.Y."/>
            <person name="Novikov A."/>
            <person name="Bonch-Osmolovskaya E.A."/>
            <person name="Slobodkin A.I."/>
        </authorList>
    </citation>
    <scope>NUCLEOTIDE SEQUENCE [LARGE SCALE GENOMIC DNA]</scope>
    <source>
        <strain evidence="6 7">A05MB</strain>
    </source>
</reference>
<dbReference type="HAMAP" id="MF_00272">
    <property type="entry name" value="GcvH"/>
    <property type="match status" value="1"/>
</dbReference>
<dbReference type="GO" id="GO:0005960">
    <property type="term" value="C:glycine cleavage complex"/>
    <property type="evidence" value="ECO:0007669"/>
    <property type="project" value="InterPro"/>
</dbReference>
<proteinExistence type="inferred from homology"/>
<comment type="function">
    <text evidence="3">The glycine cleavage system catalyzes the degradation of glycine. The H protein shuttles the methylamine group of glycine from the P protein to the T protein.</text>
</comment>
<dbReference type="InterPro" id="IPR002930">
    <property type="entry name" value="GCV_H"/>
</dbReference>
<dbReference type="Proteomes" id="UP000322976">
    <property type="component" value="Unassembled WGS sequence"/>
</dbReference>
<dbReference type="Pfam" id="PF01597">
    <property type="entry name" value="GCV_H"/>
    <property type="match status" value="1"/>
</dbReference>
<sequence>MAEEYEVRITLYYTKEDTWARVMTDGTVRVGITDFAQKMLKEIVFVELPEVGSEVKQMQPFASAESIKSVSDIYSPISGKVKEVNANVIDEPSIINRDPYDAGWLVVIEPTKLEEELNNLLNADAYKALIKEKNR</sequence>
<name>A0A5D8QCZ8_9THEO</name>
<dbReference type="PANTHER" id="PTHR11715">
    <property type="entry name" value="GLYCINE CLEAVAGE SYSTEM H PROTEIN"/>
    <property type="match status" value="1"/>
</dbReference>
<dbReference type="InterPro" id="IPR003016">
    <property type="entry name" value="2-oxoA_DH_lipoyl-BS"/>
</dbReference>
<evidence type="ECO:0000256" key="3">
    <source>
        <dbReference type="HAMAP-Rule" id="MF_00272"/>
    </source>
</evidence>
<dbReference type="NCBIfam" id="NF002270">
    <property type="entry name" value="PRK01202.1"/>
    <property type="match status" value="1"/>
</dbReference>
<dbReference type="PROSITE" id="PS50968">
    <property type="entry name" value="BIOTINYL_LIPOYL"/>
    <property type="match status" value="1"/>
</dbReference>
<comment type="caution">
    <text evidence="6">The sequence shown here is derived from an EMBL/GenBank/DDBJ whole genome shotgun (WGS) entry which is preliminary data.</text>
</comment>
<comment type="similarity">
    <text evidence="1 3">Belongs to the GcvH family.</text>
</comment>
<dbReference type="PANTHER" id="PTHR11715:SF3">
    <property type="entry name" value="GLYCINE CLEAVAGE SYSTEM H PROTEIN-RELATED"/>
    <property type="match status" value="1"/>
</dbReference>
<dbReference type="AlphaFoldDB" id="A0A5D8QCZ8"/>
<feature type="modified residue" description="N6-lipoyllysine" evidence="3 4">
    <location>
        <position position="68"/>
    </location>
</feature>
<dbReference type="CDD" id="cd06848">
    <property type="entry name" value="GCS_H"/>
    <property type="match status" value="1"/>
</dbReference>
<protein>
    <recommendedName>
        <fullName evidence="3">Glycine cleavage system H protein</fullName>
    </recommendedName>
</protein>
<dbReference type="NCBIfam" id="TIGR00527">
    <property type="entry name" value="gcvH"/>
    <property type="match status" value="1"/>
</dbReference>
<dbReference type="SUPFAM" id="SSF51230">
    <property type="entry name" value="Single hybrid motif"/>
    <property type="match status" value="1"/>
</dbReference>
<organism evidence="6 7">
    <name type="scientific">Calorimonas adulescens</name>
    <dbReference type="NCBI Taxonomy" id="2606906"/>
    <lineage>
        <taxon>Bacteria</taxon>
        <taxon>Bacillati</taxon>
        <taxon>Bacillota</taxon>
        <taxon>Clostridia</taxon>
        <taxon>Thermoanaerobacterales</taxon>
        <taxon>Thermoanaerobacteraceae</taxon>
        <taxon>Calorimonas</taxon>
    </lineage>
</organism>
<dbReference type="InterPro" id="IPR017453">
    <property type="entry name" value="GCV_H_sub"/>
</dbReference>
<evidence type="ECO:0000256" key="2">
    <source>
        <dbReference type="ARBA" id="ARBA00022823"/>
    </source>
</evidence>
<dbReference type="InterPro" id="IPR000089">
    <property type="entry name" value="Biotin_lipoyl"/>
</dbReference>
<evidence type="ECO:0000313" key="6">
    <source>
        <dbReference type="EMBL" id="TZE82520.1"/>
    </source>
</evidence>